<proteinExistence type="predicted"/>
<dbReference type="AlphaFoldDB" id="A0A158DF99"/>
<dbReference type="Pfam" id="PF04972">
    <property type="entry name" value="BON"/>
    <property type="match status" value="1"/>
</dbReference>
<feature type="domain" description="BON" evidence="2">
    <location>
        <begin position="46"/>
        <end position="114"/>
    </location>
</feature>
<keyword evidence="1" id="KW-0732">Signal</keyword>
<dbReference type="Gene3D" id="3.30.1340.30">
    <property type="match status" value="1"/>
</dbReference>
<dbReference type="RefSeq" id="WP_061179079.1">
    <property type="nucleotide sequence ID" value="NZ_FCOE02000037.1"/>
</dbReference>
<sequence length="115" mass="11730">MHSAPFIRSRFLIVAALAASALAFTGGCKSTPAPSAANAGGEIASDDATLAARVKSALVADPELKALPMSVATYRGVVQLSGYVNSEGQIQKALAVTRGVPGVQSVSNDLHIRPQ</sequence>
<dbReference type="InterPro" id="IPR007055">
    <property type="entry name" value="BON_dom"/>
</dbReference>
<accession>A0A158DF99</accession>
<dbReference type="InterPro" id="IPR051686">
    <property type="entry name" value="Lipoprotein_DolP"/>
</dbReference>
<feature type="chain" id="PRO_5007624090" evidence="1">
    <location>
        <begin position="24"/>
        <end position="115"/>
    </location>
</feature>
<name>A0A158DF99_9BURK</name>
<feature type="signal peptide" evidence="1">
    <location>
        <begin position="1"/>
        <end position="23"/>
    </location>
</feature>
<reference evidence="3" key="1">
    <citation type="submission" date="2016-01" db="EMBL/GenBank/DDBJ databases">
        <authorList>
            <person name="Peeters C."/>
        </authorList>
    </citation>
    <scope>NUCLEOTIDE SEQUENCE [LARGE SCALE GENOMIC DNA]</scope>
    <source>
        <strain evidence="3">LMG 29323</strain>
    </source>
</reference>
<dbReference type="PANTHER" id="PTHR34606:SF16">
    <property type="entry name" value="BON DOMAIN-CONTAINING PROTEIN"/>
    <property type="match status" value="1"/>
</dbReference>
<organism evidence="3 4">
    <name type="scientific">Caballeronia pedi</name>
    <dbReference type="NCBI Taxonomy" id="1777141"/>
    <lineage>
        <taxon>Bacteria</taxon>
        <taxon>Pseudomonadati</taxon>
        <taxon>Pseudomonadota</taxon>
        <taxon>Betaproteobacteria</taxon>
        <taxon>Burkholderiales</taxon>
        <taxon>Burkholderiaceae</taxon>
        <taxon>Caballeronia</taxon>
    </lineage>
</organism>
<dbReference type="SMART" id="SM00749">
    <property type="entry name" value="BON"/>
    <property type="match status" value="1"/>
</dbReference>
<gene>
    <name evidence="3" type="ORF">AWB80_06798</name>
</gene>
<dbReference type="OrthoDB" id="7360581at2"/>
<dbReference type="InterPro" id="IPR014004">
    <property type="entry name" value="Transpt-assoc_nodulatn_dom_bac"/>
</dbReference>
<dbReference type="PROSITE" id="PS51318">
    <property type="entry name" value="TAT"/>
    <property type="match status" value="1"/>
</dbReference>
<dbReference type="EMBL" id="FCOE02000037">
    <property type="protein sequence ID" value="SAK93261.1"/>
    <property type="molecule type" value="Genomic_DNA"/>
</dbReference>
<dbReference type="STRING" id="1777141.AWB80_06798"/>
<dbReference type="PROSITE" id="PS50914">
    <property type="entry name" value="BON"/>
    <property type="match status" value="1"/>
</dbReference>
<dbReference type="InterPro" id="IPR006311">
    <property type="entry name" value="TAT_signal"/>
</dbReference>
<dbReference type="Proteomes" id="UP000054911">
    <property type="component" value="Unassembled WGS sequence"/>
</dbReference>
<evidence type="ECO:0000256" key="1">
    <source>
        <dbReference type="SAM" id="SignalP"/>
    </source>
</evidence>
<evidence type="ECO:0000313" key="3">
    <source>
        <dbReference type="EMBL" id="SAK93261.1"/>
    </source>
</evidence>
<evidence type="ECO:0000259" key="2">
    <source>
        <dbReference type="PROSITE" id="PS50914"/>
    </source>
</evidence>
<protein>
    <submittedName>
        <fullName evidence="3">Transporter</fullName>
    </submittedName>
</protein>
<comment type="caution">
    <text evidence="3">The sequence shown here is derived from an EMBL/GenBank/DDBJ whole genome shotgun (WGS) entry which is preliminary data.</text>
</comment>
<evidence type="ECO:0000313" key="4">
    <source>
        <dbReference type="Proteomes" id="UP000054911"/>
    </source>
</evidence>
<dbReference type="PANTHER" id="PTHR34606">
    <property type="entry name" value="BON DOMAIN-CONTAINING PROTEIN"/>
    <property type="match status" value="1"/>
</dbReference>
<keyword evidence="4" id="KW-1185">Reference proteome</keyword>